<dbReference type="InterPro" id="IPR048469">
    <property type="entry name" value="YchJ-like_M"/>
</dbReference>
<name>A0A3B0YIS7_9ZZZZ</name>
<dbReference type="EMBL" id="UOFM01000371">
    <property type="protein sequence ID" value="VAW80868.1"/>
    <property type="molecule type" value="Genomic_DNA"/>
</dbReference>
<dbReference type="PANTHER" id="PTHR33747:SF1">
    <property type="entry name" value="ADENYLATE CYCLASE-ASSOCIATED CAP C-TERMINAL DOMAIN-CONTAINING PROTEIN"/>
    <property type="match status" value="1"/>
</dbReference>
<proteinExistence type="predicted"/>
<dbReference type="SUPFAM" id="SSF54427">
    <property type="entry name" value="NTF2-like"/>
    <property type="match status" value="1"/>
</dbReference>
<organism evidence="2">
    <name type="scientific">hydrothermal vent metagenome</name>
    <dbReference type="NCBI Taxonomy" id="652676"/>
    <lineage>
        <taxon>unclassified sequences</taxon>
        <taxon>metagenomes</taxon>
        <taxon>ecological metagenomes</taxon>
    </lineage>
</organism>
<reference evidence="2" key="1">
    <citation type="submission" date="2018-06" db="EMBL/GenBank/DDBJ databases">
        <authorList>
            <person name="Zhirakovskaya E."/>
        </authorList>
    </citation>
    <scope>NUCLEOTIDE SEQUENCE</scope>
</reference>
<feature type="domain" description="YchJ-like middle NTF2-like" evidence="1">
    <location>
        <begin position="1"/>
        <end position="95"/>
    </location>
</feature>
<dbReference type="InterPro" id="IPR032710">
    <property type="entry name" value="NTF2-like_dom_sf"/>
</dbReference>
<dbReference type="Gene3D" id="3.10.450.50">
    <property type="match status" value="1"/>
</dbReference>
<dbReference type="AlphaFoldDB" id="A0A3B0YIS7"/>
<gene>
    <name evidence="2" type="ORF">MNBD_GAMMA14-1641</name>
</gene>
<accession>A0A3B0YIS7</accession>
<dbReference type="Pfam" id="PF02810">
    <property type="entry name" value="SEC-C"/>
    <property type="match status" value="1"/>
</dbReference>
<dbReference type="PANTHER" id="PTHR33747">
    <property type="entry name" value="UPF0225 PROTEIN SCO1677"/>
    <property type="match status" value="1"/>
</dbReference>
<evidence type="ECO:0000313" key="2">
    <source>
        <dbReference type="EMBL" id="VAW80868.1"/>
    </source>
</evidence>
<sequence>MRSRYTAYTLQNIDYLAATLSPGELKSFDKDGTALWARESTWMGLEIIETSAGSSEDKEGTVEFKARSRRNDVIQEHHEISRFQKIDGAWLYCGGKDVGPVQFRRDVPKTGRNEPCPCGSGKKYKKCCGK</sequence>
<dbReference type="InterPro" id="IPR004027">
    <property type="entry name" value="SEC_C_motif"/>
</dbReference>
<evidence type="ECO:0000259" key="1">
    <source>
        <dbReference type="Pfam" id="PF17775"/>
    </source>
</evidence>
<protein>
    <recommendedName>
        <fullName evidence="1">YchJ-like middle NTF2-like domain-containing protein</fullName>
    </recommendedName>
</protein>
<dbReference type="Pfam" id="PF17775">
    <property type="entry name" value="YchJ_M-like"/>
    <property type="match status" value="1"/>
</dbReference>
<dbReference type="SUPFAM" id="SSF103642">
    <property type="entry name" value="Sec-C motif"/>
    <property type="match status" value="1"/>
</dbReference>